<feature type="transmembrane region" description="Helical" evidence="8">
    <location>
        <begin position="643"/>
        <end position="665"/>
    </location>
</feature>
<feature type="transmembrane region" description="Helical" evidence="8">
    <location>
        <begin position="226"/>
        <end position="246"/>
    </location>
</feature>
<keyword evidence="6 8" id="KW-0472">Membrane</keyword>
<keyword evidence="4 8" id="KW-0812">Transmembrane</keyword>
<accession>A0A4Q5N1U4</accession>
<sequence>MKNLALWCSRRKRTVLGLWVVAFIGLVCLTVGVGASFNDSSDAPAAESTTAYGILAQAGLYAESSTTTGNIVWQVDGLSIDDPSVQADVAAMASEVAAIPGVQAVASPYDATNPAATTQISAATGTAFATVTVEDGVDIDAISAAAHGLDSSTTQTAVGGEAFYVQPGGSHGPEALGIIAAFAILFLMFRSMWASVLPILTGLAGVGVSMLIVVLASNWMNLSATSLTMGALIGLGVGIDYALFIVNRHRKALMAGKSVPEAIAQALDTSGRAVIFAGLTVIVALLGMFVVGLGVLTGMSRAAALTVLFTVAAAVTLLPALLAMIGPKILSKRQRAELVQLTAGTTPASTAVPSTVAGRAVTPGRSTRWALKVQGAPRRMAAGALLLVLVLAAPVLSLNVGDADASADPAGSPTREYFDLMSTGFGAGYDNAVLLVATTPNDAAGAAFTDLVAQLSSVDNVTTVGAAPYVPGQQVAVASITPGSSPQANETTDLITTLRDDVIPAAETGTDLQVSVTGTAAVSMDLAHALMSKLPLYLALIALLGFLLLAMAFRSILVPLVGAVSNIATILVGMGVTTALFQWGWGTELLRVGGGAPIIYIIPILIVGIMFGLSMDYQVFLVSRMHEEWTHTRDNARAVRVGVAETGRVITTAAMIMFCVFASFALTGERIVAMIGMGLAVAVLVDAFVVRLTLVPALMKLIGDRNWAYPRWADRLTPHLSVEGAPEADDDSDPLDAAAHPVGADAGSTRPTTA</sequence>
<dbReference type="PANTHER" id="PTHR33406">
    <property type="entry name" value="MEMBRANE PROTEIN MJ1562-RELATED"/>
    <property type="match status" value="1"/>
</dbReference>
<dbReference type="Pfam" id="PF03176">
    <property type="entry name" value="MMPL"/>
    <property type="match status" value="2"/>
</dbReference>
<evidence type="ECO:0000256" key="1">
    <source>
        <dbReference type="ARBA" id="ARBA00004651"/>
    </source>
</evidence>
<keyword evidence="3" id="KW-1003">Cell membrane</keyword>
<evidence type="ECO:0000256" key="8">
    <source>
        <dbReference type="SAM" id="Phobius"/>
    </source>
</evidence>
<dbReference type="PROSITE" id="PS50156">
    <property type="entry name" value="SSD"/>
    <property type="match status" value="1"/>
</dbReference>
<feature type="transmembrane region" description="Helical" evidence="8">
    <location>
        <begin position="560"/>
        <end position="585"/>
    </location>
</feature>
<feature type="transmembrane region" description="Helical" evidence="8">
    <location>
        <begin position="175"/>
        <end position="193"/>
    </location>
</feature>
<dbReference type="Gene3D" id="1.20.1640.10">
    <property type="entry name" value="Multidrug efflux transporter AcrB transmembrane domain"/>
    <property type="match status" value="2"/>
</dbReference>
<feature type="domain" description="SSD" evidence="9">
    <location>
        <begin position="232"/>
        <end position="324"/>
    </location>
</feature>
<gene>
    <name evidence="10" type="ORF">EUA98_05170</name>
</gene>
<feature type="transmembrane region" description="Helical" evidence="8">
    <location>
        <begin position="302"/>
        <end position="325"/>
    </location>
</feature>
<feature type="transmembrane region" description="Helical" evidence="8">
    <location>
        <begin position="597"/>
        <end position="622"/>
    </location>
</feature>
<keyword evidence="5 8" id="KW-1133">Transmembrane helix</keyword>
<feature type="transmembrane region" description="Helical" evidence="8">
    <location>
        <begin position="380"/>
        <end position="400"/>
    </location>
</feature>
<organism evidence="10 11">
    <name type="scientific">Pengzhenrongella frigida</name>
    <dbReference type="NCBI Taxonomy" id="1259133"/>
    <lineage>
        <taxon>Bacteria</taxon>
        <taxon>Bacillati</taxon>
        <taxon>Actinomycetota</taxon>
        <taxon>Actinomycetes</taxon>
        <taxon>Micrococcales</taxon>
        <taxon>Pengzhenrongella</taxon>
    </lineage>
</organism>
<evidence type="ECO:0000256" key="2">
    <source>
        <dbReference type="ARBA" id="ARBA00010157"/>
    </source>
</evidence>
<dbReference type="OrthoDB" id="7051771at2"/>
<keyword evidence="11" id="KW-1185">Reference proteome</keyword>
<proteinExistence type="inferred from homology"/>
<reference evidence="10 11" key="1">
    <citation type="submission" date="2019-01" db="EMBL/GenBank/DDBJ databases">
        <title>Novel species of Cellulomonas.</title>
        <authorList>
            <person name="Liu Q."/>
            <person name="Xin Y.-H."/>
        </authorList>
    </citation>
    <scope>NUCLEOTIDE SEQUENCE [LARGE SCALE GENOMIC DNA]</scope>
    <source>
        <strain evidence="10 11">HLT2-17</strain>
    </source>
</reference>
<dbReference type="EMBL" id="SDWW01000008">
    <property type="protein sequence ID" value="RYV52152.1"/>
    <property type="molecule type" value="Genomic_DNA"/>
</dbReference>
<evidence type="ECO:0000313" key="11">
    <source>
        <dbReference type="Proteomes" id="UP000293764"/>
    </source>
</evidence>
<dbReference type="Proteomes" id="UP000293764">
    <property type="component" value="Unassembled WGS sequence"/>
</dbReference>
<name>A0A4Q5N1U4_9MICO</name>
<dbReference type="InterPro" id="IPR050545">
    <property type="entry name" value="Mycobact_MmpL"/>
</dbReference>
<evidence type="ECO:0000256" key="7">
    <source>
        <dbReference type="SAM" id="MobiDB-lite"/>
    </source>
</evidence>
<evidence type="ECO:0000256" key="6">
    <source>
        <dbReference type="ARBA" id="ARBA00023136"/>
    </source>
</evidence>
<dbReference type="RefSeq" id="WP_130101600.1">
    <property type="nucleotide sequence ID" value="NZ_SDWW01000008.1"/>
</dbReference>
<comment type="similarity">
    <text evidence="2">Belongs to the resistance-nodulation-cell division (RND) (TC 2.A.6) family. MmpL subfamily.</text>
</comment>
<dbReference type="AlphaFoldDB" id="A0A4Q5N1U4"/>
<feature type="transmembrane region" description="Helical" evidence="8">
    <location>
        <begin position="273"/>
        <end position="296"/>
    </location>
</feature>
<dbReference type="InterPro" id="IPR000731">
    <property type="entry name" value="SSD"/>
</dbReference>
<evidence type="ECO:0000256" key="3">
    <source>
        <dbReference type="ARBA" id="ARBA00022475"/>
    </source>
</evidence>
<protein>
    <submittedName>
        <fullName evidence="10">MMPL family transporter</fullName>
    </submittedName>
</protein>
<evidence type="ECO:0000313" key="10">
    <source>
        <dbReference type="EMBL" id="RYV52152.1"/>
    </source>
</evidence>
<feature type="transmembrane region" description="Helical" evidence="8">
    <location>
        <begin position="534"/>
        <end position="553"/>
    </location>
</feature>
<dbReference type="SUPFAM" id="SSF82866">
    <property type="entry name" value="Multidrug efflux transporter AcrB transmembrane domain"/>
    <property type="match status" value="2"/>
</dbReference>
<dbReference type="InterPro" id="IPR004869">
    <property type="entry name" value="MMPL_dom"/>
</dbReference>
<evidence type="ECO:0000256" key="4">
    <source>
        <dbReference type="ARBA" id="ARBA00022692"/>
    </source>
</evidence>
<feature type="region of interest" description="Disordered" evidence="7">
    <location>
        <begin position="722"/>
        <end position="754"/>
    </location>
</feature>
<dbReference type="PANTHER" id="PTHR33406:SF11">
    <property type="entry name" value="MEMBRANE PROTEIN SCO6666-RELATED"/>
    <property type="match status" value="1"/>
</dbReference>
<feature type="transmembrane region" description="Helical" evidence="8">
    <location>
        <begin position="671"/>
        <end position="690"/>
    </location>
</feature>
<evidence type="ECO:0000256" key="5">
    <source>
        <dbReference type="ARBA" id="ARBA00022989"/>
    </source>
</evidence>
<feature type="transmembrane region" description="Helical" evidence="8">
    <location>
        <begin position="200"/>
        <end position="220"/>
    </location>
</feature>
<comment type="caution">
    <text evidence="10">The sequence shown here is derived from an EMBL/GenBank/DDBJ whole genome shotgun (WGS) entry which is preliminary data.</text>
</comment>
<comment type="subcellular location">
    <subcellularLocation>
        <location evidence="1">Cell membrane</location>
        <topology evidence="1">Multi-pass membrane protein</topology>
    </subcellularLocation>
</comment>
<dbReference type="GO" id="GO:0005886">
    <property type="term" value="C:plasma membrane"/>
    <property type="evidence" value="ECO:0007669"/>
    <property type="project" value="UniProtKB-SubCell"/>
</dbReference>
<evidence type="ECO:0000259" key="9">
    <source>
        <dbReference type="PROSITE" id="PS50156"/>
    </source>
</evidence>